<keyword evidence="4" id="KW-1185">Reference proteome</keyword>
<dbReference type="Proteomes" id="UP000603453">
    <property type="component" value="Unassembled WGS sequence"/>
</dbReference>
<dbReference type="EMBL" id="JAEPRD010000035">
    <property type="protein sequence ID" value="KAG2205717.1"/>
    <property type="molecule type" value="Genomic_DNA"/>
</dbReference>
<dbReference type="AlphaFoldDB" id="A0A8H7V501"/>
<evidence type="ECO:0000313" key="4">
    <source>
        <dbReference type="Proteomes" id="UP000603453"/>
    </source>
</evidence>
<gene>
    <name evidence="3" type="ORF">INT47_008074</name>
</gene>
<keyword evidence="2" id="KW-0732">Signal</keyword>
<sequence length="106" mass="11081">MVRSIILIAALFVAAVSAAPSPDPLVGAKAKHIGLHDIFLNRLGRHLVSAKRLKAHDILQGANVGGENGGVLKRDETPTVTIAKQAGTKGFRRNAKNKGAAKGARN</sequence>
<feature type="chain" id="PRO_5034031830" evidence="2">
    <location>
        <begin position="19"/>
        <end position="106"/>
    </location>
</feature>
<reference evidence="3" key="1">
    <citation type="submission" date="2020-12" db="EMBL/GenBank/DDBJ databases">
        <title>Metabolic potential, ecology and presence of endohyphal bacteria is reflected in genomic diversity of Mucoromycotina.</title>
        <authorList>
            <person name="Muszewska A."/>
            <person name="Okrasinska A."/>
            <person name="Steczkiewicz K."/>
            <person name="Drgas O."/>
            <person name="Orlowska M."/>
            <person name="Perlinska-Lenart U."/>
            <person name="Aleksandrzak-Piekarczyk T."/>
            <person name="Szatraj K."/>
            <person name="Zielenkiewicz U."/>
            <person name="Pilsyk S."/>
            <person name="Malc E."/>
            <person name="Mieczkowski P."/>
            <person name="Kruszewska J.S."/>
            <person name="Biernat P."/>
            <person name="Pawlowska J."/>
        </authorList>
    </citation>
    <scope>NUCLEOTIDE SEQUENCE</scope>
    <source>
        <strain evidence="3">WA0000017839</strain>
    </source>
</reference>
<organism evidence="3 4">
    <name type="scientific">Mucor saturninus</name>
    <dbReference type="NCBI Taxonomy" id="64648"/>
    <lineage>
        <taxon>Eukaryota</taxon>
        <taxon>Fungi</taxon>
        <taxon>Fungi incertae sedis</taxon>
        <taxon>Mucoromycota</taxon>
        <taxon>Mucoromycotina</taxon>
        <taxon>Mucoromycetes</taxon>
        <taxon>Mucorales</taxon>
        <taxon>Mucorineae</taxon>
        <taxon>Mucoraceae</taxon>
        <taxon>Mucor</taxon>
    </lineage>
</organism>
<comment type="caution">
    <text evidence="3">The sequence shown here is derived from an EMBL/GenBank/DDBJ whole genome shotgun (WGS) entry which is preliminary data.</text>
</comment>
<proteinExistence type="predicted"/>
<accession>A0A8H7V501</accession>
<evidence type="ECO:0000313" key="3">
    <source>
        <dbReference type="EMBL" id="KAG2205717.1"/>
    </source>
</evidence>
<feature type="compositionally biased region" description="Low complexity" evidence="1">
    <location>
        <begin position="97"/>
        <end position="106"/>
    </location>
</feature>
<name>A0A8H7V501_9FUNG</name>
<feature type="region of interest" description="Disordered" evidence="1">
    <location>
        <begin position="85"/>
        <end position="106"/>
    </location>
</feature>
<protein>
    <submittedName>
        <fullName evidence="3">Uncharacterized protein</fullName>
    </submittedName>
</protein>
<feature type="signal peptide" evidence="2">
    <location>
        <begin position="1"/>
        <end position="18"/>
    </location>
</feature>
<evidence type="ECO:0000256" key="1">
    <source>
        <dbReference type="SAM" id="MobiDB-lite"/>
    </source>
</evidence>
<evidence type="ECO:0000256" key="2">
    <source>
        <dbReference type="SAM" id="SignalP"/>
    </source>
</evidence>